<dbReference type="Gene3D" id="1.20.1270.10">
    <property type="match status" value="1"/>
</dbReference>
<evidence type="ECO:0000256" key="8">
    <source>
        <dbReference type="ARBA" id="ARBA00040503"/>
    </source>
</evidence>
<dbReference type="GO" id="GO:0034663">
    <property type="term" value="C:endoplasmic reticulum chaperone complex"/>
    <property type="evidence" value="ECO:0007669"/>
    <property type="project" value="TreeGrafter"/>
</dbReference>
<evidence type="ECO:0000256" key="10">
    <source>
        <dbReference type="SAM" id="MobiDB-lite"/>
    </source>
</evidence>
<protein>
    <recommendedName>
        <fullName evidence="8">Hypoxia up-regulated protein 1</fullName>
    </recommendedName>
</protein>
<dbReference type="Pfam" id="PF00012">
    <property type="entry name" value="HSP70"/>
    <property type="match status" value="1"/>
</dbReference>
<gene>
    <name evidence="13" type="primary">ORF168235</name>
    <name evidence="12" type="synonym">ORF168220</name>
</gene>
<dbReference type="PROSITE" id="PS01036">
    <property type="entry name" value="HSP70_3"/>
    <property type="match status" value="1"/>
</dbReference>
<evidence type="ECO:0000256" key="1">
    <source>
        <dbReference type="ARBA" id="ARBA00004319"/>
    </source>
</evidence>
<dbReference type="PANTHER" id="PTHR45639">
    <property type="entry name" value="HSC70CB, ISOFORM G-RELATED"/>
    <property type="match status" value="1"/>
</dbReference>
<dbReference type="PRINTS" id="PR00301">
    <property type="entry name" value="HEATSHOCK70"/>
</dbReference>
<dbReference type="InterPro" id="IPR018181">
    <property type="entry name" value="Heat_shock_70_CS"/>
</dbReference>
<accession>A0A0B7B9M7</accession>
<evidence type="ECO:0000256" key="3">
    <source>
        <dbReference type="ARBA" id="ARBA00022729"/>
    </source>
</evidence>
<dbReference type="Gene3D" id="3.90.640.10">
    <property type="entry name" value="Actin, Chain A, domain 4"/>
    <property type="match status" value="1"/>
</dbReference>
<feature type="compositionally biased region" description="Acidic residues" evidence="10">
    <location>
        <begin position="586"/>
        <end position="595"/>
    </location>
</feature>
<dbReference type="EMBL" id="HACG01042114">
    <property type="protein sequence ID" value="CEK88979.1"/>
    <property type="molecule type" value="Transcribed_RNA"/>
</dbReference>
<evidence type="ECO:0000313" key="12">
    <source>
        <dbReference type="EMBL" id="CEK88979.1"/>
    </source>
</evidence>
<evidence type="ECO:0000256" key="4">
    <source>
        <dbReference type="ARBA" id="ARBA00022741"/>
    </source>
</evidence>
<dbReference type="SUPFAM" id="SSF100934">
    <property type="entry name" value="Heat shock protein 70kD (HSP70), C-terminal subdomain"/>
    <property type="match status" value="1"/>
</dbReference>
<dbReference type="Gene3D" id="3.30.420.40">
    <property type="match status" value="2"/>
</dbReference>
<keyword evidence="5" id="KW-0256">Endoplasmic reticulum</keyword>
<evidence type="ECO:0000256" key="2">
    <source>
        <dbReference type="ARBA" id="ARBA00007381"/>
    </source>
</evidence>
<organism evidence="13">
    <name type="scientific">Arion vulgaris</name>
    <dbReference type="NCBI Taxonomy" id="1028688"/>
    <lineage>
        <taxon>Eukaryota</taxon>
        <taxon>Metazoa</taxon>
        <taxon>Spiralia</taxon>
        <taxon>Lophotrochozoa</taxon>
        <taxon>Mollusca</taxon>
        <taxon>Gastropoda</taxon>
        <taxon>Heterobranchia</taxon>
        <taxon>Euthyneura</taxon>
        <taxon>Panpulmonata</taxon>
        <taxon>Eupulmonata</taxon>
        <taxon>Stylommatophora</taxon>
        <taxon>Helicina</taxon>
        <taxon>Arionoidea</taxon>
        <taxon>Arionidae</taxon>
        <taxon>Arion</taxon>
    </lineage>
</organism>
<feature type="compositionally biased region" description="Basic and acidic residues" evidence="10">
    <location>
        <begin position="905"/>
        <end position="916"/>
    </location>
</feature>
<evidence type="ECO:0000256" key="11">
    <source>
        <dbReference type="SAM" id="SignalP"/>
    </source>
</evidence>
<dbReference type="GO" id="GO:0140662">
    <property type="term" value="F:ATP-dependent protein folding chaperone"/>
    <property type="evidence" value="ECO:0007669"/>
    <property type="project" value="InterPro"/>
</dbReference>
<feature type="coiled-coil region" evidence="9">
    <location>
        <begin position="700"/>
        <end position="740"/>
    </location>
</feature>
<comment type="subcellular location">
    <subcellularLocation>
        <location evidence="1">Endoplasmic reticulum lumen</location>
    </subcellularLocation>
</comment>
<feature type="region of interest" description="Disordered" evidence="10">
    <location>
        <begin position="580"/>
        <end position="599"/>
    </location>
</feature>
<proteinExistence type="inferred from homology"/>
<dbReference type="CDD" id="cd10230">
    <property type="entry name" value="ASKHA_NBD_HSP70_HYOU1"/>
    <property type="match status" value="1"/>
</dbReference>
<dbReference type="InterPro" id="IPR029047">
    <property type="entry name" value="HSP70_peptide-bd_sf"/>
</dbReference>
<dbReference type="GO" id="GO:0005788">
    <property type="term" value="C:endoplasmic reticulum lumen"/>
    <property type="evidence" value="ECO:0007669"/>
    <property type="project" value="UniProtKB-SubCell"/>
</dbReference>
<evidence type="ECO:0000313" key="13">
    <source>
        <dbReference type="EMBL" id="CEK88981.1"/>
    </source>
</evidence>
<dbReference type="InterPro" id="IPR043129">
    <property type="entry name" value="ATPase_NBD"/>
</dbReference>
<dbReference type="GO" id="GO:0005524">
    <property type="term" value="F:ATP binding"/>
    <property type="evidence" value="ECO:0007669"/>
    <property type="project" value="UniProtKB-KW"/>
</dbReference>
<keyword evidence="4" id="KW-0547">Nucleotide-binding</keyword>
<evidence type="ECO:0000256" key="7">
    <source>
        <dbReference type="ARBA" id="ARBA00023186"/>
    </source>
</evidence>
<name>A0A0B7B9M7_9EUPU</name>
<sequence>MNQKLTFLDLLIFISASLSVISGNTMMSIDLGAEYIKIAVVRPRFGLEIVLNGESSRKTRAIVAFEGEERHYESQAENIALKYPEKAVGFLTQILGHQFDDPEVQLYRKRFPYYNLIKDEQRGTVLFKIDENTVYSSEEIFAMLLEKAKEYANKFTKQDIKDAVLTVPAFYNQAERRAVQVAAQMAGINVLQLLSDNAAVALNFGVFSNSKIKSTPRYYMFYDMGSISAVVTIVGYKTVKRREKTGLKSIPQMTVIGTGFDHTLGGLEFTLRLRAHLAKTFNNQEKSSLKVENNERAMAKLWKEAERVKKVLSANNNHYAQVENLLDDKDFRAFVTREEFEQMSQDLFERVTKPIDDALRASKLTLDDIVDVVLMGGGTRIPKIQAILRRYLERGDLGKSINTDEAAALGAVYKAASFSKMIKVKSFEVLEGNVYPISVVYERPTVYKDGQVKSVMYRHTLFECMSPYPQKKIMNFINHTSDFTFNVTYSSHDFITDRTRSFRQSVISRYTLTGIKETILKASKQGDITGIQAHFWMSESGILVLDEVASIGGKIDLTGGVQMSSYSEVVTPSEEFFVSSHAVESQENESPEENNVDAGGLGGSIDSFEQKKNIVAGGLGGSTDSFEQKKIIVEGEDSQKEKKGVDKTVKHLSLKESFKMDREEAMKRNGKDLYKFKDVSPKVINVKKFVNIQQENLDVMDMSEKQVAIAKQRLEDLRKADVAKRKLEKAKNELESFILDYQHKLSQGPHVECSTEDERADLLELLNDTSLWFYQQSNSAKISDFRLKLTALKDQSENITIRAYEVTNRPLALESLEKVIQSANGLLPLLQNISIHIPSVVPNAELNSFEKLLNNTKIWINKKIEAQNKLNLYETPILMTADIAKKTKTLLKEIENFHDRFEKLKTAAHPDDKQNDDSEGTLGDYTEQQPNSNIKSEL</sequence>
<feature type="signal peptide" evidence="11">
    <location>
        <begin position="1"/>
        <end position="19"/>
    </location>
</feature>
<dbReference type="AlphaFoldDB" id="A0A0B7B9M7"/>
<dbReference type="PANTHER" id="PTHR45639:SF3">
    <property type="entry name" value="HYPOXIA UP-REGULATED PROTEIN 1"/>
    <property type="match status" value="1"/>
</dbReference>
<evidence type="ECO:0000256" key="5">
    <source>
        <dbReference type="ARBA" id="ARBA00022824"/>
    </source>
</evidence>
<feature type="region of interest" description="Disordered" evidence="10">
    <location>
        <begin position="905"/>
        <end position="938"/>
    </location>
</feature>
<keyword evidence="9" id="KW-0175">Coiled coil</keyword>
<feature type="chain" id="PRO_5007391393" description="Hypoxia up-regulated protein 1" evidence="11">
    <location>
        <begin position="20"/>
        <end position="938"/>
    </location>
</feature>
<reference evidence="13" key="1">
    <citation type="submission" date="2014-12" db="EMBL/GenBank/DDBJ databases">
        <title>Insight into the proteome of Arion vulgaris.</title>
        <authorList>
            <person name="Aradska J."/>
            <person name="Bulat T."/>
            <person name="Smidak R."/>
            <person name="Sarate P."/>
            <person name="Gangsoo J."/>
            <person name="Sialana F."/>
            <person name="Bilban M."/>
            <person name="Lubec G."/>
        </authorList>
    </citation>
    <scope>NUCLEOTIDE SEQUENCE</scope>
    <source>
        <tissue evidence="13">Skin</tissue>
    </source>
</reference>
<dbReference type="Gene3D" id="2.60.34.10">
    <property type="entry name" value="Substrate Binding Domain Of DNAk, Chain A, domain 1"/>
    <property type="match status" value="1"/>
</dbReference>
<comment type="similarity">
    <text evidence="2">Belongs to the heat shock protein 70 family.</text>
</comment>
<dbReference type="EMBL" id="HACG01042116">
    <property type="protein sequence ID" value="CEK88981.1"/>
    <property type="molecule type" value="Transcribed_RNA"/>
</dbReference>
<dbReference type="GO" id="GO:0030968">
    <property type="term" value="P:endoplasmic reticulum unfolded protein response"/>
    <property type="evidence" value="ECO:0007669"/>
    <property type="project" value="TreeGrafter"/>
</dbReference>
<keyword evidence="6" id="KW-0067">ATP-binding</keyword>
<keyword evidence="7" id="KW-0143">Chaperone</keyword>
<keyword evidence="3 11" id="KW-0732">Signal</keyword>
<feature type="compositionally biased region" description="Polar residues" evidence="10">
    <location>
        <begin position="926"/>
        <end position="938"/>
    </location>
</feature>
<dbReference type="FunFam" id="3.90.640.10:FF:000004">
    <property type="entry name" value="Heat shock 70 kDa protein 4"/>
    <property type="match status" value="1"/>
</dbReference>
<dbReference type="InterPro" id="IPR013126">
    <property type="entry name" value="Hsp_70_fam"/>
</dbReference>
<dbReference type="InterPro" id="IPR029048">
    <property type="entry name" value="HSP70_C_sf"/>
</dbReference>
<evidence type="ECO:0000256" key="9">
    <source>
        <dbReference type="SAM" id="Coils"/>
    </source>
</evidence>
<dbReference type="Gene3D" id="3.30.30.30">
    <property type="match status" value="1"/>
</dbReference>
<evidence type="ECO:0000256" key="6">
    <source>
        <dbReference type="ARBA" id="ARBA00022840"/>
    </source>
</evidence>
<dbReference type="FunFam" id="3.30.30.30:FF:000004">
    <property type="entry name" value="hypoxia up-regulated protein 1"/>
    <property type="match status" value="1"/>
</dbReference>
<dbReference type="SUPFAM" id="SSF53067">
    <property type="entry name" value="Actin-like ATPase domain"/>
    <property type="match status" value="2"/>
</dbReference>